<dbReference type="Proteomes" id="UP000886355">
    <property type="component" value="Unassembled WGS sequence"/>
</dbReference>
<dbReference type="EMBL" id="DQZW01000166">
    <property type="protein sequence ID" value="HDL89958.1"/>
    <property type="molecule type" value="Genomic_DNA"/>
</dbReference>
<dbReference type="PANTHER" id="PTHR43626:SF4">
    <property type="entry name" value="GCN5-RELATED N-ACETYLTRANSFERASE 2, CHLOROPLASTIC"/>
    <property type="match status" value="1"/>
</dbReference>
<evidence type="ECO:0000259" key="3">
    <source>
        <dbReference type="PROSITE" id="PS51186"/>
    </source>
</evidence>
<evidence type="ECO:0000256" key="1">
    <source>
        <dbReference type="ARBA" id="ARBA00022679"/>
    </source>
</evidence>
<comment type="caution">
    <text evidence="4">The sequence shown here is derived from an EMBL/GenBank/DDBJ whole genome shotgun (WGS) entry which is preliminary data.</text>
</comment>
<dbReference type="SUPFAM" id="SSF55729">
    <property type="entry name" value="Acyl-CoA N-acyltransferases (Nat)"/>
    <property type="match status" value="1"/>
</dbReference>
<keyword evidence="1" id="KW-0808">Transferase</keyword>
<dbReference type="AlphaFoldDB" id="A0A7C1AVW3"/>
<evidence type="ECO:0000256" key="2">
    <source>
        <dbReference type="ARBA" id="ARBA00023315"/>
    </source>
</evidence>
<proteinExistence type="predicted"/>
<dbReference type="GO" id="GO:0008080">
    <property type="term" value="F:N-acetyltransferase activity"/>
    <property type="evidence" value="ECO:0007669"/>
    <property type="project" value="InterPro"/>
</dbReference>
<dbReference type="GO" id="GO:0005737">
    <property type="term" value="C:cytoplasm"/>
    <property type="evidence" value="ECO:0007669"/>
    <property type="project" value="TreeGrafter"/>
</dbReference>
<reference evidence="4" key="1">
    <citation type="journal article" date="2020" name="mSystems">
        <title>Genome- and Community-Level Interaction Insights into Carbon Utilization and Element Cycling Functions of Hydrothermarchaeota in Hydrothermal Sediment.</title>
        <authorList>
            <person name="Zhou Z."/>
            <person name="Liu Y."/>
            <person name="Xu W."/>
            <person name="Pan J."/>
            <person name="Luo Z.H."/>
            <person name="Li M."/>
        </authorList>
    </citation>
    <scope>NUCLEOTIDE SEQUENCE [LARGE SCALE GENOMIC DNA]</scope>
    <source>
        <strain evidence="4">HyVt-19</strain>
    </source>
</reference>
<dbReference type="NCBIfam" id="NF005840">
    <property type="entry name" value="PRK07757.1"/>
    <property type="match status" value="1"/>
</dbReference>
<dbReference type="Pfam" id="PF00583">
    <property type="entry name" value="Acetyltransf_1"/>
    <property type="match status" value="1"/>
</dbReference>
<dbReference type="Gene3D" id="3.40.630.30">
    <property type="match status" value="1"/>
</dbReference>
<dbReference type="PROSITE" id="PS51186">
    <property type="entry name" value="GNAT"/>
    <property type="match status" value="1"/>
</dbReference>
<dbReference type="InterPro" id="IPR016181">
    <property type="entry name" value="Acyl_CoA_acyltransferase"/>
</dbReference>
<gene>
    <name evidence="4" type="ORF">ENG14_03545</name>
</gene>
<feature type="domain" description="N-acetyltransferase" evidence="3">
    <location>
        <begin position="1"/>
        <end position="136"/>
    </location>
</feature>
<organism evidence="4">
    <name type="scientific">Thermodesulforhabdus norvegica</name>
    <dbReference type="NCBI Taxonomy" id="39841"/>
    <lineage>
        <taxon>Bacteria</taxon>
        <taxon>Pseudomonadati</taxon>
        <taxon>Thermodesulfobacteriota</taxon>
        <taxon>Syntrophobacteria</taxon>
        <taxon>Syntrophobacterales</taxon>
        <taxon>Thermodesulforhabdaceae</taxon>
        <taxon>Thermodesulforhabdus</taxon>
    </lineage>
</organism>
<keyword evidence="2" id="KW-0012">Acyltransferase</keyword>
<dbReference type="PANTHER" id="PTHR43626">
    <property type="entry name" value="ACYL-COA N-ACYLTRANSFERASE"/>
    <property type="match status" value="1"/>
</dbReference>
<accession>A0A7C1AVW3</accession>
<evidence type="ECO:0000313" key="4">
    <source>
        <dbReference type="EMBL" id="HDL89958.1"/>
    </source>
</evidence>
<sequence length="157" mass="17749">MRVRKAKVADVPVIKQVIQPFVAAGRMLPRSLSELYSKLRDFYVCEDSGGRIVGCCGLHIVWADLAEIVSLAVIEQEQRKGIGQRLVNACLEEAKDLGISRVFVLTYEQAFFEKLGFKVVDKSIFPHKIWEDCLKCPKFPECDEIAMLLVLNRGYAN</sequence>
<dbReference type="InterPro" id="IPR000182">
    <property type="entry name" value="GNAT_dom"/>
</dbReference>
<name>A0A7C1AVW3_9BACT</name>
<dbReference type="CDD" id="cd04301">
    <property type="entry name" value="NAT_SF"/>
    <property type="match status" value="1"/>
</dbReference>
<dbReference type="InterPro" id="IPR045039">
    <property type="entry name" value="NSI-like"/>
</dbReference>
<protein>
    <submittedName>
        <fullName evidence="4">N-acetyltransferase</fullName>
    </submittedName>
</protein>